<evidence type="ECO:0000313" key="2">
    <source>
        <dbReference type="Proteomes" id="UP000653797"/>
    </source>
</evidence>
<proteinExistence type="predicted"/>
<accession>A0A927GCJ3</accession>
<dbReference type="EMBL" id="JACXAA010000002">
    <property type="protein sequence ID" value="MBD2752531.1"/>
    <property type="molecule type" value="Genomic_DNA"/>
</dbReference>
<gene>
    <name evidence="1" type="ORF">IC230_06510</name>
</gene>
<sequence length="90" mass="9353">MNRLLPIFVAISSLPSWWWTKGPGLGDPAPDVRQNRLFTAGLTLAVGLGAAVVFGKSTVAKSIAAYAGGRIGAGVATSLNPQPLPPKQRE</sequence>
<name>A0A927GCJ3_9BACT</name>
<organism evidence="1 2">
    <name type="scientific">Spirosoma validum</name>
    <dbReference type="NCBI Taxonomy" id="2771355"/>
    <lineage>
        <taxon>Bacteria</taxon>
        <taxon>Pseudomonadati</taxon>
        <taxon>Bacteroidota</taxon>
        <taxon>Cytophagia</taxon>
        <taxon>Cytophagales</taxon>
        <taxon>Cytophagaceae</taxon>
        <taxon>Spirosoma</taxon>
    </lineage>
</organism>
<evidence type="ECO:0000313" key="1">
    <source>
        <dbReference type="EMBL" id="MBD2752531.1"/>
    </source>
</evidence>
<keyword evidence="2" id="KW-1185">Reference proteome</keyword>
<dbReference type="AlphaFoldDB" id="A0A927GCJ3"/>
<protein>
    <submittedName>
        <fullName evidence="1">Uncharacterized protein</fullName>
    </submittedName>
</protein>
<dbReference type="Proteomes" id="UP000653797">
    <property type="component" value="Unassembled WGS sequence"/>
</dbReference>
<dbReference type="RefSeq" id="WP_191038166.1">
    <property type="nucleotide sequence ID" value="NZ_JACXAA010000002.1"/>
</dbReference>
<reference evidence="1" key="1">
    <citation type="submission" date="2020-09" db="EMBL/GenBank/DDBJ databases">
        <authorList>
            <person name="Kim M.K."/>
        </authorList>
    </citation>
    <scope>NUCLEOTIDE SEQUENCE</scope>
    <source>
        <strain evidence="1">BT704</strain>
    </source>
</reference>
<comment type="caution">
    <text evidence="1">The sequence shown here is derived from an EMBL/GenBank/DDBJ whole genome shotgun (WGS) entry which is preliminary data.</text>
</comment>